<keyword evidence="1" id="KW-0547">Nucleotide-binding</keyword>
<gene>
    <name evidence="4" type="primary">pglW</name>
    <name evidence="4" type="ORF">FXF68_34675</name>
</gene>
<dbReference type="PANTHER" id="PTHR24347">
    <property type="entry name" value="SERINE/THREONINE-PROTEIN KINASE"/>
    <property type="match status" value="1"/>
</dbReference>
<dbReference type="SUPFAM" id="SSF56112">
    <property type="entry name" value="Protein kinase-like (PK-like)"/>
    <property type="match status" value="2"/>
</dbReference>
<evidence type="ECO:0000313" key="4">
    <source>
        <dbReference type="EMBL" id="TYK44668.1"/>
    </source>
</evidence>
<evidence type="ECO:0000259" key="3">
    <source>
        <dbReference type="PROSITE" id="PS50011"/>
    </source>
</evidence>
<sequence length="1469" mass="160292">MSRSGRPVPGPPRPVRRWFQERESDYPWEQEGLDHVKALMPNVEPYRAWALFSFVAPSGRVHECDLFIATPGGLYLVELKGHPGRLVNSGATWTFTADRPRTIRNPLSLTDWKSKELKSRLAWAAKELGFFSVKMPRIEPAVFLSAPNLDSGLDEVQRTRVYGRDDRQTGLGRIWHDLLGRPPENEQRRVAADVSKRLPQMLERTGITHSTAHLRFGDEWRMEPRVLEAGPRWEDRLAERHDMVHEEGRVRIYLVNQQATDEARRTVDRAARREYQVLQGINHPGIAQAVQIREHQGGSAILFRHHHRDLRLDSYLDVHGASLTPETRLALVRQLAEAVRYAHNRSLYHRALSARSVYVSAKDDGSQPVLRIIDWQTAARDFDTTTPMTIGQSSLDAELVDDAALVYLAPEFDQPYPDPVDMDVFGVGAIAYLILTGRPPAPDRATLIDTLSDAGGLHPYAVADGLGDRLDRLVFEATQGNPPNRLESADRFLADLDAAEQDAVVPDDALAADWEGTDPLTAMPGQVVDGDADGVWRVDRVLGSGATSRALLVRRDADDEESAEPSPERVLKVALDEAKAGRLAAEAEALAKVGGGAIVRLLSGPRQLAQRTVLDLEFAGDRTLAAVLHDDGKLTYHQLERFGRDLFRALDQLVAKGVRHRDLKPENFGVLRRADRTWELKLLDFSLTDVSDRDPTAGTRGYLDPFLGTPSRPDFDDHAERYAAAVTLHEMASGERPRWGDERSDPRTGDDPYPYLSAELFEPALRDGLTLFFQRALHRDVSERFDTFAQMEAAWQDIFRRADATAPATTQATLAGGDAESGLGPEELKAARDIAADAATLETPLIAAGLSPRAVAVAAGFNATTVGQLLDVPPYQISKARGAGAVAKKELNRRHKQWTTALRPHRRAGEEPGDEAVAGPAHASPPGGGPGVGTRVDDLAALLVPAEERRGSRRGKTLRLLLGLPDADGAVPKDVWPTQSAVSKAAGTTQATVSRHHTEAIKRWAEADWLTPVRDELVGLVRGQGGVTTAAELADLLRVRHGAADAPPEVTVARSLAVVRAAVEAEAFTGSDEGREPRLDRLRRGRHVLVALESLPGTDDPTPAELADYAAELGTRADDLARQDPLPGGAEVIRVLRDVDPPDGMTPLSDTRLVRLASSVAEDALASPTLQLYPRGLSLSKALRLSQAGAGVRFPQGVTLGDLLTKVRARFPDLDAYTPPPTYVDVEEALSEAGFPLRYDQTAERFFPPAPIRPRTPSSSTTATRLGAGLGALGEGPEDIADARLTAAARQGGFLALTVHLKRLTGVADALAAAYPVVPVNFADVFLTEFRALATEHGADWGQVLRADERFTRTGEMPGGLRSFVVRVLERTEQRLHERAAPPRTVLLLHNAGLLARYFDVGGHDLLTGLQNAARRPADVPHGLWLLCPSEAPRTTPNLDGRTVEAIGATEWTVLDKAFLARLRGGQAA</sequence>
<evidence type="ECO:0000256" key="1">
    <source>
        <dbReference type="PROSITE-ProRule" id="PRU10141"/>
    </source>
</evidence>
<organism evidence="4 5">
    <name type="scientific">Actinomadura decatromicini</name>
    <dbReference type="NCBI Taxonomy" id="2604572"/>
    <lineage>
        <taxon>Bacteria</taxon>
        <taxon>Bacillati</taxon>
        <taxon>Actinomycetota</taxon>
        <taxon>Actinomycetes</taxon>
        <taxon>Streptosporangiales</taxon>
        <taxon>Thermomonosporaceae</taxon>
        <taxon>Actinomadura</taxon>
    </lineage>
</organism>
<evidence type="ECO:0000256" key="2">
    <source>
        <dbReference type="SAM" id="MobiDB-lite"/>
    </source>
</evidence>
<dbReference type="RefSeq" id="WP_148766984.1">
    <property type="nucleotide sequence ID" value="NZ_VSRQ01000008.1"/>
</dbReference>
<keyword evidence="4" id="KW-0808">Transferase</keyword>
<reference evidence="4 5" key="1">
    <citation type="submission" date="2019-08" db="EMBL/GenBank/DDBJ databases">
        <title>Actinomadura sp. nov. CYP1-5 isolated from mountain soil.</title>
        <authorList>
            <person name="Songsumanus A."/>
            <person name="Kuncharoen N."/>
            <person name="Kudo T."/>
            <person name="Yuki M."/>
            <person name="Igarashi Y."/>
            <person name="Tanasupawat S."/>
        </authorList>
    </citation>
    <scope>NUCLEOTIDE SEQUENCE [LARGE SCALE GENOMIC DNA]</scope>
    <source>
        <strain evidence="4 5">CYP1-5</strain>
    </source>
</reference>
<protein>
    <submittedName>
        <fullName evidence="4">BREX system serine/threonine kinase PglW</fullName>
    </submittedName>
</protein>
<dbReference type="InterPro" id="IPR000719">
    <property type="entry name" value="Prot_kinase_dom"/>
</dbReference>
<dbReference type="NCBIfam" id="NF033442">
    <property type="entry name" value="BREX_PglW"/>
    <property type="match status" value="1"/>
</dbReference>
<dbReference type="PROSITE" id="PS00107">
    <property type="entry name" value="PROTEIN_KINASE_ATP"/>
    <property type="match status" value="1"/>
</dbReference>
<dbReference type="InterPro" id="IPR011528">
    <property type="entry name" value="NERD"/>
</dbReference>
<keyword evidence="4" id="KW-0418">Kinase</keyword>
<feature type="compositionally biased region" description="Low complexity" evidence="2">
    <location>
        <begin position="916"/>
        <end position="925"/>
    </location>
</feature>
<feature type="binding site" evidence="1">
    <location>
        <position position="572"/>
    </location>
    <ligand>
        <name>ATP</name>
        <dbReference type="ChEBI" id="CHEBI:30616"/>
    </ligand>
</feature>
<feature type="domain" description="Protein kinase" evidence="3">
    <location>
        <begin position="536"/>
        <end position="799"/>
    </location>
</feature>
<feature type="region of interest" description="Disordered" evidence="2">
    <location>
        <begin position="904"/>
        <end position="935"/>
    </location>
</feature>
<dbReference type="EMBL" id="VSRQ01000008">
    <property type="protein sequence ID" value="TYK44668.1"/>
    <property type="molecule type" value="Genomic_DNA"/>
</dbReference>
<dbReference type="GO" id="GO:0005524">
    <property type="term" value="F:ATP binding"/>
    <property type="evidence" value="ECO:0007669"/>
    <property type="project" value="UniProtKB-UniRule"/>
</dbReference>
<dbReference type="GO" id="GO:0004672">
    <property type="term" value="F:protein kinase activity"/>
    <property type="evidence" value="ECO:0007669"/>
    <property type="project" value="InterPro"/>
</dbReference>
<dbReference type="InterPro" id="IPR017441">
    <property type="entry name" value="Protein_kinase_ATP_BS"/>
</dbReference>
<dbReference type="Proteomes" id="UP000323505">
    <property type="component" value="Unassembled WGS sequence"/>
</dbReference>
<dbReference type="Pfam" id="PF08378">
    <property type="entry name" value="NERD"/>
    <property type="match status" value="1"/>
</dbReference>
<feature type="domain" description="Protein kinase" evidence="3">
    <location>
        <begin position="221"/>
        <end position="505"/>
    </location>
</feature>
<dbReference type="Pfam" id="PF00069">
    <property type="entry name" value="Pkinase"/>
    <property type="match status" value="2"/>
</dbReference>
<proteinExistence type="predicted"/>
<comment type="caution">
    <text evidence="4">The sequence shown here is derived from an EMBL/GenBank/DDBJ whole genome shotgun (WGS) entry which is preliminary data.</text>
</comment>
<dbReference type="Gene3D" id="1.10.510.10">
    <property type="entry name" value="Transferase(Phosphotransferase) domain 1"/>
    <property type="match status" value="2"/>
</dbReference>
<keyword evidence="5" id="KW-1185">Reference proteome</keyword>
<evidence type="ECO:0000313" key="5">
    <source>
        <dbReference type="Proteomes" id="UP000323505"/>
    </source>
</evidence>
<dbReference type="InterPro" id="IPR011009">
    <property type="entry name" value="Kinase-like_dom_sf"/>
</dbReference>
<accession>A0A5D3F9N1</accession>
<dbReference type="SMART" id="SM00220">
    <property type="entry name" value="S_TKc"/>
    <property type="match status" value="1"/>
</dbReference>
<name>A0A5D3F9N1_9ACTN</name>
<keyword evidence="1" id="KW-0067">ATP-binding</keyword>
<dbReference type="PROSITE" id="PS50011">
    <property type="entry name" value="PROTEIN_KINASE_DOM"/>
    <property type="match status" value="2"/>
</dbReference>
<dbReference type="InterPro" id="IPR049832">
    <property type="entry name" value="BREX_PglW"/>
</dbReference>